<dbReference type="EMBL" id="CAXAMN010029039">
    <property type="protein sequence ID" value="CAK9118568.1"/>
    <property type="molecule type" value="Genomic_DNA"/>
</dbReference>
<protein>
    <submittedName>
        <fullName evidence="2">Uncharacterized protein</fullName>
    </submittedName>
</protein>
<organism evidence="2 3">
    <name type="scientific">Durusdinium trenchii</name>
    <dbReference type="NCBI Taxonomy" id="1381693"/>
    <lineage>
        <taxon>Eukaryota</taxon>
        <taxon>Sar</taxon>
        <taxon>Alveolata</taxon>
        <taxon>Dinophyceae</taxon>
        <taxon>Suessiales</taxon>
        <taxon>Symbiodiniaceae</taxon>
        <taxon>Durusdinium</taxon>
    </lineage>
</organism>
<evidence type="ECO:0000256" key="1">
    <source>
        <dbReference type="SAM" id="MobiDB-lite"/>
    </source>
</evidence>
<feature type="compositionally biased region" description="Polar residues" evidence="1">
    <location>
        <begin position="147"/>
        <end position="156"/>
    </location>
</feature>
<evidence type="ECO:0000313" key="3">
    <source>
        <dbReference type="Proteomes" id="UP001642484"/>
    </source>
</evidence>
<accession>A0ABP0T1K9</accession>
<gene>
    <name evidence="2" type="ORF">CCMP2556_LOCUS55628</name>
</gene>
<sequence length="191" mass="21428">MHFNRKAYRDLVVDPGWKVTTKPHDECGFPDPSKTDWNHPEKRFRTLLLVHGWLARHRARSPPQAFHRSASRSAAQNTTHRPGICSQRSPSPIQASVAFAISCPAARAICSVACADSFAKSPTTVGGRRLQTARRRSRTRTPPSQQGSRSNPALDTMSGSLFASVAPDANEQIMWAVLRALRRWKDHRRIR</sequence>
<comment type="caution">
    <text evidence="2">The sequence shown here is derived from an EMBL/GenBank/DDBJ whole genome shotgun (WGS) entry which is preliminary data.</text>
</comment>
<feature type="compositionally biased region" description="Polar residues" evidence="1">
    <location>
        <begin position="71"/>
        <end position="89"/>
    </location>
</feature>
<dbReference type="Proteomes" id="UP001642484">
    <property type="component" value="Unassembled WGS sequence"/>
</dbReference>
<feature type="region of interest" description="Disordered" evidence="1">
    <location>
        <begin position="120"/>
        <end position="156"/>
    </location>
</feature>
<name>A0ABP0T1K9_9DINO</name>
<reference evidence="2 3" key="1">
    <citation type="submission" date="2024-02" db="EMBL/GenBank/DDBJ databases">
        <authorList>
            <person name="Chen Y."/>
            <person name="Shah S."/>
            <person name="Dougan E. K."/>
            <person name="Thang M."/>
            <person name="Chan C."/>
        </authorList>
    </citation>
    <scope>NUCLEOTIDE SEQUENCE [LARGE SCALE GENOMIC DNA]</scope>
</reference>
<feature type="region of interest" description="Disordered" evidence="1">
    <location>
        <begin position="60"/>
        <end position="89"/>
    </location>
</feature>
<evidence type="ECO:0000313" key="2">
    <source>
        <dbReference type="EMBL" id="CAK9118568.1"/>
    </source>
</evidence>
<proteinExistence type="predicted"/>
<keyword evidence="3" id="KW-1185">Reference proteome</keyword>